<reference evidence="9" key="1">
    <citation type="journal article" date="2013" name="J. Plant Res.">
        <title>Effect of fungi and light on seed germination of three Opuntia species from semiarid lands of central Mexico.</title>
        <authorList>
            <person name="Delgado-Sanchez P."/>
            <person name="Jimenez-Bremont J.F."/>
            <person name="Guerrero-Gonzalez Mde L."/>
            <person name="Flores J."/>
        </authorList>
    </citation>
    <scope>NUCLEOTIDE SEQUENCE</scope>
    <source>
        <tissue evidence="9">Cladode</tissue>
    </source>
</reference>
<keyword evidence="4 7" id="KW-1133">Transmembrane helix</keyword>
<protein>
    <recommendedName>
        <fullName evidence="8">Peptidase S54 rhomboid domain-containing protein</fullName>
    </recommendedName>
</protein>
<feature type="transmembrane region" description="Helical" evidence="7">
    <location>
        <begin position="302"/>
        <end position="322"/>
    </location>
</feature>
<feature type="compositionally biased region" description="Basic residues" evidence="6">
    <location>
        <begin position="182"/>
        <end position="194"/>
    </location>
</feature>
<dbReference type="PANTHER" id="PTHR43731">
    <property type="entry name" value="RHOMBOID PROTEASE"/>
    <property type="match status" value="1"/>
</dbReference>
<evidence type="ECO:0000256" key="5">
    <source>
        <dbReference type="ARBA" id="ARBA00023136"/>
    </source>
</evidence>
<sequence length="386" mass="42457">MPPVSMKMAALSTLSRSFSSDFHVQEGLKSLSSTPGNFIRKTNDCVKRMMMNRSDTAVMLSGSERTSRFRTMSLSMLQKEVLCPVLYASESDDCVGNHKRAVDTYLKKLQTEAKQGPSTSANDTNELEDRSSQLQEGLMSLDRYLGYLKAKSEECMPSTSGGNALNATEDAAVLDTEGGRIGRQKNFSRPRSKRSSFYAGGKSASSSLYDEKESGHLYLISTLLLINIAVFLFELASPVKNSDYNLFSLPLMYGAKVNDLILSGQWWRLVTPMFLHSGLLHIVLSSWMLLSFGPRVCKGYGSFTFLLIYILGGISGNFSSFLHTSDPAVGGSGPVFAVIGAWLIYQIQNKNVDGKEFLETMFQKAVVATTLSCVLSNFGPIDNWSL</sequence>
<dbReference type="PANTHER" id="PTHR43731:SF30">
    <property type="entry name" value="RHOMBOID-LIKE PROTEIN 9, CHLOROPLASTIC"/>
    <property type="match status" value="1"/>
</dbReference>
<keyword evidence="5 7" id="KW-0472">Membrane</keyword>
<accession>A0A7C8YBW4</accession>
<feature type="region of interest" description="Disordered" evidence="6">
    <location>
        <begin position="111"/>
        <end position="133"/>
    </location>
</feature>
<dbReference type="GO" id="GO:0004252">
    <property type="term" value="F:serine-type endopeptidase activity"/>
    <property type="evidence" value="ECO:0007669"/>
    <property type="project" value="InterPro"/>
</dbReference>
<feature type="transmembrane region" description="Helical" evidence="7">
    <location>
        <begin position="273"/>
        <end position="290"/>
    </location>
</feature>
<comment type="subcellular location">
    <subcellularLocation>
        <location evidence="1">Membrane</location>
        <topology evidence="1">Multi-pass membrane protein</topology>
    </subcellularLocation>
</comment>
<evidence type="ECO:0000256" key="1">
    <source>
        <dbReference type="ARBA" id="ARBA00004141"/>
    </source>
</evidence>
<name>A0A7C8YBW4_OPUST</name>
<dbReference type="Gene3D" id="1.20.1540.10">
    <property type="entry name" value="Rhomboid-like"/>
    <property type="match status" value="1"/>
</dbReference>
<evidence type="ECO:0000256" key="6">
    <source>
        <dbReference type="SAM" id="MobiDB-lite"/>
    </source>
</evidence>
<keyword evidence="3 7" id="KW-0812">Transmembrane</keyword>
<evidence type="ECO:0000256" key="2">
    <source>
        <dbReference type="ARBA" id="ARBA00009045"/>
    </source>
</evidence>
<dbReference type="EMBL" id="GISG01002068">
    <property type="protein sequence ID" value="MBA4614352.1"/>
    <property type="molecule type" value="Transcribed_RNA"/>
</dbReference>
<evidence type="ECO:0000313" key="9">
    <source>
        <dbReference type="EMBL" id="MBA4614352.1"/>
    </source>
</evidence>
<dbReference type="InterPro" id="IPR050925">
    <property type="entry name" value="Rhomboid_protease_S54"/>
</dbReference>
<feature type="transmembrane region" description="Helical" evidence="7">
    <location>
        <begin position="215"/>
        <end position="235"/>
    </location>
</feature>
<evidence type="ECO:0000256" key="4">
    <source>
        <dbReference type="ARBA" id="ARBA00022989"/>
    </source>
</evidence>
<feature type="compositionally biased region" description="Polar residues" evidence="6">
    <location>
        <begin position="112"/>
        <end position="124"/>
    </location>
</feature>
<dbReference type="AlphaFoldDB" id="A0A7C8YBW4"/>
<feature type="domain" description="Peptidase S54 rhomboid" evidence="8">
    <location>
        <begin position="264"/>
        <end position="384"/>
    </location>
</feature>
<proteinExistence type="inferred from homology"/>
<dbReference type="InterPro" id="IPR035952">
    <property type="entry name" value="Rhomboid-like_sf"/>
</dbReference>
<dbReference type="SUPFAM" id="SSF144091">
    <property type="entry name" value="Rhomboid-like"/>
    <property type="match status" value="1"/>
</dbReference>
<feature type="region of interest" description="Disordered" evidence="6">
    <location>
        <begin position="181"/>
        <end position="207"/>
    </location>
</feature>
<dbReference type="Pfam" id="PF01694">
    <property type="entry name" value="Rhomboid"/>
    <property type="match status" value="1"/>
</dbReference>
<dbReference type="InterPro" id="IPR022764">
    <property type="entry name" value="Peptidase_S54_rhomboid_dom"/>
</dbReference>
<reference evidence="9" key="2">
    <citation type="submission" date="2020-07" db="EMBL/GenBank/DDBJ databases">
        <authorList>
            <person name="Vera ALvarez R."/>
            <person name="Arias-Moreno D.M."/>
            <person name="Jimenez-Jacinto V."/>
            <person name="Jimenez-Bremont J.F."/>
            <person name="Swaminathan K."/>
            <person name="Moose S.P."/>
            <person name="Guerrero-Gonzalez M.L."/>
            <person name="Marino-Ramirez L."/>
            <person name="Landsman D."/>
            <person name="Rodriguez-Kessler M."/>
            <person name="Delgado-Sanchez P."/>
        </authorList>
    </citation>
    <scope>NUCLEOTIDE SEQUENCE</scope>
    <source>
        <tissue evidence="9">Cladode</tissue>
    </source>
</reference>
<organism evidence="9">
    <name type="scientific">Opuntia streptacantha</name>
    <name type="common">Prickly pear cactus</name>
    <name type="synonym">Opuntia cardona</name>
    <dbReference type="NCBI Taxonomy" id="393608"/>
    <lineage>
        <taxon>Eukaryota</taxon>
        <taxon>Viridiplantae</taxon>
        <taxon>Streptophyta</taxon>
        <taxon>Embryophyta</taxon>
        <taxon>Tracheophyta</taxon>
        <taxon>Spermatophyta</taxon>
        <taxon>Magnoliopsida</taxon>
        <taxon>eudicotyledons</taxon>
        <taxon>Gunneridae</taxon>
        <taxon>Pentapetalae</taxon>
        <taxon>Caryophyllales</taxon>
        <taxon>Cactineae</taxon>
        <taxon>Cactaceae</taxon>
        <taxon>Opuntioideae</taxon>
        <taxon>Opuntia</taxon>
    </lineage>
</organism>
<dbReference type="GO" id="GO:0016020">
    <property type="term" value="C:membrane"/>
    <property type="evidence" value="ECO:0007669"/>
    <property type="project" value="UniProtKB-SubCell"/>
</dbReference>
<feature type="transmembrane region" description="Helical" evidence="7">
    <location>
        <begin position="328"/>
        <end position="345"/>
    </location>
</feature>
<evidence type="ECO:0000256" key="7">
    <source>
        <dbReference type="SAM" id="Phobius"/>
    </source>
</evidence>
<comment type="similarity">
    <text evidence="2">Belongs to the peptidase S54 family.</text>
</comment>
<evidence type="ECO:0000256" key="3">
    <source>
        <dbReference type="ARBA" id="ARBA00022692"/>
    </source>
</evidence>
<evidence type="ECO:0000259" key="8">
    <source>
        <dbReference type="Pfam" id="PF01694"/>
    </source>
</evidence>